<organism evidence="9 10">
    <name type="scientific">Campylobacter blaseri</name>
    <dbReference type="NCBI Taxonomy" id="2042961"/>
    <lineage>
        <taxon>Bacteria</taxon>
        <taxon>Pseudomonadati</taxon>
        <taxon>Campylobacterota</taxon>
        <taxon>Epsilonproteobacteria</taxon>
        <taxon>Campylobacterales</taxon>
        <taxon>Campylobacteraceae</taxon>
        <taxon>Campylobacter</taxon>
    </lineage>
</organism>
<dbReference type="GO" id="GO:0005737">
    <property type="term" value="C:cytoplasm"/>
    <property type="evidence" value="ECO:0007669"/>
    <property type="project" value="UniProtKB-SubCell"/>
</dbReference>
<evidence type="ECO:0000313" key="9">
    <source>
        <dbReference type="EMBL" id="PSM51885.1"/>
    </source>
</evidence>
<feature type="binding site" evidence="7">
    <location>
        <position position="188"/>
    </location>
    <ligand>
        <name>Fe(2+)</name>
        <dbReference type="ChEBI" id="CHEBI:29033"/>
    </ligand>
</feature>
<evidence type="ECO:0000256" key="4">
    <source>
        <dbReference type="ARBA" id="ARBA00023239"/>
    </source>
</evidence>
<dbReference type="PROSITE" id="PS00534">
    <property type="entry name" value="FERROCHELATASE"/>
    <property type="match status" value="1"/>
</dbReference>
<dbReference type="CDD" id="cd03411">
    <property type="entry name" value="Ferrochelatase_N"/>
    <property type="match status" value="1"/>
</dbReference>
<dbReference type="InterPro" id="IPR033659">
    <property type="entry name" value="Ferrochelatase_N"/>
</dbReference>
<dbReference type="EC" id="4.98.1.1" evidence="7 8"/>
<dbReference type="OrthoDB" id="9809741at2"/>
<dbReference type="GO" id="GO:0004325">
    <property type="term" value="F:ferrochelatase activity"/>
    <property type="evidence" value="ECO:0007669"/>
    <property type="project" value="UniProtKB-UniRule"/>
</dbReference>
<evidence type="ECO:0000256" key="6">
    <source>
        <dbReference type="ARBA" id="ARBA00024536"/>
    </source>
</evidence>
<reference evidence="10" key="1">
    <citation type="submission" date="2017-10" db="EMBL/GenBank/DDBJ databases">
        <title>Campylobacter species from seals.</title>
        <authorList>
            <person name="Gilbert M.J."/>
            <person name="Zomer A.L."/>
            <person name="Timmerman A.J."/>
            <person name="Duim B."/>
            <person name="Wagenaar J.A."/>
        </authorList>
    </citation>
    <scope>NUCLEOTIDE SEQUENCE [LARGE SCALE GENOMIC DNA]</scope>
    <source>
        <strain evidence="10">17S00004-5</strain>
    </source>
</reference>
<dbReference type="HAMAP" id="MF_00323">
    <property type="entry name" value="Ferrochelatase"/>
    <property type="match status" value="1"/>
</dbReference>
<evidence type="ECO:0000256" key="8">
    <source>
        <dbReference type="RuleBase" id="RU000607"/>
    </source>
</evidence>
<dbReference type="CDD" id="cd00419">
    <property type="entry name" value="Ferrochelatase_C"/>
    <property type="match status" value="1"/>
</dbReference>
<comment type="caution">
    <text evidence="9">The sequence shown here is derived from an EMBL/GenBank/DDBJ whole genome shotgun (WGS) entry which is preliminary data.</text>
</comment>
<evidence type="ECO:0000313" key="10">
    <source>
        <dbReference type="Proteomes" id="UP000240535"/>
    </source>
</evidence>
<dbReference type="AlphaFoldDB" id="A0A2P8R059"/>
<keyword evidence="4 7" id="KW-0456">Lyase</keyword>
<keyword evidence="5 7" id="KW-0627">Porphyrin biosynthesis</keyword>
<keyword evidence="3 7" id="KW-0350">Heme biosynthesis</keyword>
<dbReference type="PANTHER" id="PTHR11108">
    <property type="entry name" value="FERROCHELATASE"/>
    <property type="match status" value="1"/>
</dbReference>
<dbReference type="InterPro" id="IPR001015">
    <property type="entry name" value="Ferrochelatase"/>
</dbReference>
<keyword evidence="7 8" id="KW-0963">Cytoplasm</keyword>
<keyword evidence="10" id="KW-1185">Reference proteome</keyword>
<comment type="subcellular location">
    <subcellularLocation>
        <location evidence="7 8">Cytoplasm</location>
    </subcellularLocation>
</comment>
<dbReference type="UniPathway" id="UPA00252">
    <property type="reaction ID" value="UER00325"/>
</dbReference>
<evidence type="ECO:0000256" key="3">
    <source>
        <dbReference type="ARBA" id="ARBA00023133"/>
    </source>
</evidence>
<evidence type="ECO:0000256" key="5">
    <source>
        <dbReference type="ARBA" id="ARBA00023244"/>
    </source>
</evidence>
<comment type="function">
    <text evidence="7 8">Catalyzes the ferrous insertion into protoporphyrin IX.</text>
</comment>
<evidence type="ECO:0000256" key="1">
    <source>
        <dbReference type="ARBA" id="ARBA00007718"/>
    </source>
</evidence>
<dbReference type="PANTHER" id="PTHR11108:SF1">
    <property type="entry name" value="FERROCHELATASE, MITOCHONDRIAL"/>
    <property type="match status" value="1"/>
</dbReference>
<dbReference type="InterPro" id="IPR033644">
    <property type="entry name" value="Ferrochelatase_C"/>
</dbReference>
<keyword evidence="7" id="KW-0479">Metal-binding</keyword>
<comment type="catalytic activity">
    <reaction evidence="7 8">
        <text>heme b + 2 H(+) = protoporphyrin IX + Fe(2+)</text>
        <dbReference type="Rhea" id="RHEA:22584"/>
        <dbReference type="ChEBI" id="CHEBI:15378"/>
        <dbReference type="ChEBI" id="CHEBI:29033"/>
        <dbReference type="ChEBI" id="CHEBI:57306"/>
        <dbReference type="ChEBI" id="CHEBI:60344"/>
        <dbReference type="EC" id="4.98.1.1"/>
    </reaction>
</comment>
<comment type="pathway">
    <text evidence="7 8">Porphyrin-containing compound metabolism; protoheme biosynthesis; protoheme from protoporphyrin-IX: step 1/1.</text>
</comment>
<name>A0A2P8R059_9BACT</name>
<gene>
    <name evidence="7" type="primary">hemH</name>
    <name evidence="9" type="ORF">CQ405_04785</name>
</gene>
<accession>A0A2P8R059</accession>
<dbReference type="EMBL" id="PDHH01000004">
    <property type="protein sequence ID" value="PSM51885.1"/>
    <property type="molecule type" value="Genomic_DNA"/>
</dbReference>
<feature type="binding site" evidence="7">
    <location>
        <position position="269"/>
    </location>
    <ligand>
        <name>Fe(2+)</name>
        <dbReference type="ChEBI" id="CHEBI:29033"/>
    </ligand>
</feature>
<evidence type="ECO:0000256" key="7">
    <source>
        <dbReference type="HAMAP-Rule" id="MF_00323"/>
    </source>
</evidence>
<dbReference type="InterPro" id="IPR019772">
    <property type="entry name" value="Ferrochelatase_AS"/>
</dbReference>
<dbReference type="NCBIfam" id="TIGR00109">
    <property type="entry name" value="hemH"/>
    <property type="match status" value="1"/>
</dbReference>
<comment type="catalytic activity">
    <reaction evidence="6">
        <text>Fe-coproporphyrin III + 2 H(+) = coproporphyrin III + Fe(2+)</text>
        <dbReference type="Rhea" id="RHEA:49572"/>
        <dbReference type="ChEBI" id="CHEBI:15378"/>
        <dbReference type="ChEBI" id="CHEBI:29033"/>
        <dbReference type="ChEBI" id="CHEBI:68438"/>
        <dbReference type="ChEBI" id="CHEBI:131725"/>
        <dbReference type="EC" id="4.99.1.9"/>
    </reaction>
    <physiologicalReaction direction="right-to-left" evidence="6">
        <dbReference type="Rhea" id="RHEA:49574"/>
    </physiologicalReaction>
</comment>
<dbReference type="Gene3D" id="3.40.50.1400">
    <property type="match status" value="2"/>
</dbReference>
<dbReference type="RefSeq" id="WP_106871242.1">
    <property type="nucleotide sequence ID" value="NZ_CP053841.1"/>
</dbReference>
<evidence type="ECO:0000256" key="2">
    <source>
        <dbReference type="ARBA" id="ARBA00023004"/>
    </source>
</evidence>
<dbReference type="GO" id="GO:0046872">
    <property type="term" value="F:metal ion binding"/>
    <property type="evidence" value="ECO:0007669"/>
    <property type="project" value="UniProtKB-KW"/>
</dbReference>
<dbReference type="Proteomes" id="UP000240535">
    <property type="component" value="Unassembled WGS sequence"/>
</dbReference>
<sequence>MKKVILLLNMGGPNNLDEVEIFLKNMFNDPYILNIKSDFLRSVLANLITFFRKKDAKSNYERLGGKSPIVDITKRLVDKVEKISEYDVDFIMRYTPPFAIDVLSKYKDYNEIILFPLYPQYSKTTILSSLDDVKMALKKLDIKANIKEVEYFYKNSKYNEIIVNLIKDSIEKLSDEDIAKTSLIFSAHSLPKKMVERGDIYEEHIKEHVDILTKLIKEFKINFKEIRLAYQSKLGPVEWLGPNLSEVLKNLKSKRALVIPMSFCIDNSETDFELDIEYREIADEEEFEFYEVVKCPNDKDEFASFINKLSLEI</sequence>
<dbReference type="Pfam" id="PF00762">
    <property type="entry name" value="Ferrochelatase"/>
    <property type="match status" value="1"/>
</dbReference>
<dbReference type="SUPFAM" id="SSF53800">
    <property type="entry name" value="Chelatase"/>
    <property type="match status" value="1"/>
</dbReference>
<dbReference type="GO" id="GO:0006783">
    <property type="term" value="P:heme biosynthetic process"/>
    <property type="evidence" value="ECO:0007669"/>
    <property type="project" value="UniProtKB-UniRule"/>
</dbReference>
<keyword evidence="2 7" id="KW-0408">Iron</keyword>
<comment type="similarity">
    <text evidence="1 7 8">Belongs to the ferrochelatase family.</text>
</comment>
<protein>
    <recommendedName>
        <fullName evidence="7 8">Ferrochelatase</fullName>
        <ecNumber evidence="7 8">4.98.1.1</ecNumber>
    </recommendedName>
    <alternativeName>
        <fullName evidence="7">Heme synthase</fullName>
    </alternativeName>
    <alternativeName>
        <fullName evidence="7">Protoheme ferro-lyase</fullName>
    </alternativeName>
</protein>
<proteinExistence type="inferred from homology"/>